<feature type="domain" description="HTH merR-type" evidence="4">
    <location>
        <begin position="1"/>
        <end position="71"/>
    </location>
</feature>
<dbReference type="InterPro" id="IPR015358">
    <property type="entry name" value="Tscrpt_reg_MerR_DNA-bd"/>
</dbReference>
<comment type="caution">
    <text evidence="5">The sequence shown here is derived from an EMBL/GenBank/DDBJ whole genome shotgun (WGS) entry which is preliminary data.</text>
</comment>
<dbReference type="PROSITE" id="PS00552">
    <property type="entry name" value="HTH_MERR_1"/>
    <property type="match status" value="1"/>
</dbReference>
<keyword evidence="2" id="KW-0238">DNA-binding</keyword>
<sequence>MNITRGKLAKLTGCHLETVRYYESIGLMPEPARAANGFRTYSDDDVRRLQFLMRARDLGFAVAEVQNLLSLVDNNAYSCGQVRDITLDHLASVRKKIADLKRLESVLGDMASQCDGGVVPECPIVDALYDFAPEDLSASTWSNASRT</sequence>
<dbReference type="PROSITE" id="PS50937">
    <property type="entry name" value="HTH_MERR_2"/>
    <property type="match status" value="1"/>
</dbReference>
<keyword evidence="3" id="KW-0804">Transcription</keyword>
<dbReference type="PANTHER" id="PTHR30204:SF92">
    <property type="entry name" value="HTH-TYPE TRANSCRIPTIONAL REGULATOR ZNTR"/>
    <property type="match status" value="1"/>
</dbReference>
<dbReference type="AlphaFoldDB" id="A0A495CVY2"/>
<organism evidence="5 6">
    <name type="scientific">Maricaulis maris</name>
    <dbReference type="NCBI Taxonomy" id="74318"/>
    <lineage>
        <taxon>Bacteria</taxon>
        <taxon>Pseudomonadati</taxon>
        <taxon>Pseudomonadota</taxon>
        <taxon>Alphaproteobacteria</taxon>
        <taxon>Maricaulales</taxon>
        <taxon>Maricaulaceae</taxon>
        <taxon>Maricaulis</taxon>
    </lineage>
</organism>
<evidence type="ECO:0000259" key="4">
    <source>
        <dbReference type="PROSITE" id="PS50937"/>
    </source>
</evidence>
<dbReference type="Gene3D" id="1.10.1660.10">
    <property type="match status" value="1"/>
</dbReference>
<dbReference type="PANTHER" id="PTHR30204">
    <property type="entry name" value="REDOX-CYCLING DRUG-SENSING TRANSCRIPTIONAL ACTIVATOR SOXR"/>
    <property type="match status" value="1"/>
</dbReference>
<keyword evidence="1" id="KW-0805">Transcription regulation</keyword>
<evidence type="ECO:0000256" key="3">
    <source>
        <dbReference type="ARBA" id="ARBA00023163"/>
    </source>
</evidence>
<proteinExistence type="predicted"/>
<dbReference type="GO" id="GO:0003700">
    <property type="term" value="F:DNA-binding transcription factor activity"/>
    <property type="evidence" value="ECO:0007669"/>
    <property type="project" value="InterPro"/>
</dbReference>
<dbReference type="GO" id="GO:0003677">
    <property type="term" value="F:DNA binding"/>
    <property type="evidence" value="ECO:0007669"/>
    <property type="project" value="UniProtKB-KW"/>
</dbReference>
<dbReference type="Pfam" id="PF00376">
    <property type="entry name" value="MerR"/>
    <property type="match status" value="1"/>
</dbReference>
<dbReference type="CDD" id="cd04785">
    <property type="entry name" value="HTH_CadR-PbrR-like"/>
    <property type="match status" value="1"/>
</dbReference>
<accession>A0A495CVY2</accession>
<dbReference type="EMBL" id="RBIM01000010">
    <property type="protein sequence ID" value="RKQ89538.1"/>
    <property type="molecule type" value="Genomic_DNA"/>
</dbReference>
<reference evidence="5 6" key="1">
    <citation type="submission" date="2018-10" db="EMBL/GenBank/DDBJ databases">
        <title>Genomic Encyclopedia of Type Strains, Phase IV (KMG-IV): sequencing the most valuable type-strain genomes for metagenomic binning, comparative biology and taxonomic classification.</title>
        <authorList>
            <person name="Goeker M."/>
        </authorList>
    </citation>
    <scope>NUCLEOTIDE SEQUENCE [LARGE SCALE GENOMIC DNA]</scope>
    <source>
        <strain evidence="5 6">DSM 4734</strain>
    </source>
</reference>
<dbReference type="SUPFAM" id="SSF46955">
    <property type="entry name" value="Putative DNA-binding domain"/>
    <property type="match status" value="1"/>
</dbReference>
<dbReference type="SMART" id="SM00422">
    <property type="entry name" value="HTH_MERR"/>
    <property type="match status" value="1"/>
</dbReference>
<protein>
    <submittedName>
        <fullName evidence="5">MerR family transcriptional regulator</fullName>
    </submittedName>
</protein>
<dbReference type="InterPro" id="IPR009061">
    <property type="entry name" value="DNA-bd_dom_put_sf"/>
</dbReference>
<evidence type="ECO:0000313" key="5">
    <source>
        <dbReference type="EMBL" id="RKQ89538.1"/>
    </source>
</evidence>
<name>A0A495CVY2_9PROT</name>
<dbReference type="OMA" id="ESPQENC"/>
<dbReference type="PRINTS" id="PR00040">
    <property type="entry name" value="HTHMERR"/>
</dbReference>
<dbReference type="Pfam" id="PF09278">
    <property type="entry name" value="MerR-DNA-bind"/>
    <property type="match status" value="1"/>
</dbReference>
<evidence type="ECO:0000313" key="6">
    <source>
        <dbReference type="Proteomes" id="UP000273675"/>
    </source>
</evidence>
<dbReference type="InterPro" id="IPR047057">
    <property type="entry name" value="MerR_fam"/>
</dbReference>
<dbReference type="Proteomes" id="UP000273675">
    <property type="component" value="Unassembled WGS sequence"/>
</dbReference>
<dbReference type="RefSeq" id="WP_011644262.1">
    <property type="nucleotide sequence ID" value="NZ_JADFAN010000002.1"/>
</dbReference>
<evidence type="ECO:0000256" key="2">
    <source>
        <dbReference type="ARBA" id="ARBA00023125"/>
    </source>
</evidence>
<evidence type="ECO:0000256" key="1">
    <source>
        <dbReference type="ARBA" id="ARBA00023015"/>
    </source>
</evidence>
<dbReference type="InterPro" id="IPR000551">
    <property type="entry name" value="MerR-type_HTH_dom"/>
</dbReference>
<gene>
    <name evidence="5" type="ORF">C7435_3399</name>
</gene>